<dbReference type="Proteomes" id="UP000014023">
    <property type="component" value="Unassembled WGS sequence"/>
</dbReference>
<accession>A0A9W5V5V0</accession>
<protein>
    <submittedName>
        <fullName evidence="1">Uncharacterized protein</fullName>
    </submittedName>
</protein>
<dbReference type="AlphaFoldDB" id="A0A9W5V5V0"/>
<evidence type="ECO:0000313" key="1">
    <source>
        <dbReference type="EMBL" id="EOO60511.1"/>
    </source>
</evidence>
<comment type="caution">
    <text evidence="1">The sequence shown here is derived from an EMBL/GenBank/DDBJ whole genome shotgun (WGS) entry which is preliminary data.</text>
</comment>
<evidence type="ECO:0000313" key="2">
    <source>
        <dbReference type="Proteomes" id="UP000014023"/>
    </source>
</evidence>
<sequence length="105" mass="12343">MVSLFHFERKKYGIDFVLNKQFNFDINPHYNELIQSLICSICQVLEEYKQFCNSDILLICHIFHNDEVGIVLSEGIETYIDFNIDYTILFANTKSIAEILMLKVN</sequence>
<organism evidence="1 2">
    <name type="scientific">Bacillus cereus VD196</name>
    <dbReference type="NCBI Taxonomy" id="1053243"/>
    <lineage>
        <taxon>Bacteria</taxon>
        <taxon>Bacillati</taxon>
        <taxon>Bacillota</taxon>
        <taxon>Bacilli</taxon>
        <taxon>Bacillales</taxon>
        <taxon>Bacillaceae</taxon>
        <taxon>Bacillus</taxon>
        <taxon>Bacillus cereus group</taxon>
    </lineage>
</organism>
<reference evidence="1 2" key="1">
    <citation type="submission" date="2012-12" db="EMBL/GenBank/DDBJ databases">
        <title>The Genome Sequence of Bacillus cereus VD196.</title>
        <authorList>
            <consortium name="The Broad Institute Genome Sequencing Platform"/>
            <consortium name="The Broad Institute Genome Sequencing Center for Infectious Disease"/>
            <person name="Feldgarden M."/>
            <person name="Van der Auwera G.A."/>
            <person name="Mahillon J."/>
            <person name="Duprez V."/>
            <person name="Timmery S."/>
            <person name="Mattelet C."/>
            <person name="Dierick K."/>
            <person name="Sun M."/>
            <person name="Yu Z."/>
            <person name="Zhu L."/>
            <person name="Hu X."/>
            <person name="Shank E.B."/>
            <person name="Swiecicka I."/>
            <person name="Hansen B.M."/>
            <person name="Andrup L."/>
            <person name="Walker B."/>
            <person name="Young S.K."/>
            <person name="Zeng Q."/>
            <person name="Gargeya S."/>
            <person name="Fitzgerald M."/>
            <person name="Haas B."/>
            <person name="Abouelleil A."/>
            <person name="Alvarado L."/>
            <person name="Arachchi H.M."/>
            <person name="Berlin A.M."/>
            <person name="Chapman S.B."/>
            <person name="Dewar J."/>
            <person name="Goldberg J."/>
            <person name="Griggs A."/>
            <person name="Gujja S."/>
            <person name="Hansen M."/>
            <person name="Howarth C."/>
            <person name="Imamovic A."/>
            <person name="Larimer J."/>
            <person name="McCowan C."/>
            <person name="Murphy C."/>
            <person name="Neiman D."/>
            <person name="Pearson M."/>
            <person name="Priest M."/>
            <person name="Roberts A."/>
            <person name="Saif S."/>
            <person name="Shea T."/>
            <person name="Sisk P."/>
            <person name="Sykes S."/>
            <person name="Wortman J."/>
            <person name="Nusbaum C."/>
            <person name="Birren B."/>
        </authorList>
    </citation>
    <scope>NUCLEOTIDE SEQUENCE [LARGE SCALE GENOMIC DNA]</scope>
    <source>
        <strain evidence="1 2">VD196</strain>
    </source>
</reference>
<proteinExistence type="predicted"/>
<gene>
    <name evidence="1" type="ORF">IKE_05958</name>
</gene>
<dbReference type="EMBL" id="AHFL01000068">
    <property type="protein sequence ID" value="EOO60511.1"/>
    <property type="molecule type" value="Genomic_DNA"/>
</dbReference>
<name>A0A9W5V5V0_BACCE</name>